<comment type="caution">
    <text evidence="1">The sequence shown here is derived from an EMBL/GenBank/DDBJ whole genome shotgun (WGS) entry which is preliminary data.</text>
</comment>
<organism evidence="1 2">
    <name type="scientific">Apiospora marii</name>
    <dbReference type="NCBI Taxonomy" id="335849"/>
    <lineage>
        <taxon>Eukaryota</taxon>
        <taxon>Fungi</taxon>
        <taxon>Dikarya</taxon>
        <taxon>Ascomycota</taxon>
        <taxon>Pezizomycotina</taxon>
        <taxon>Sordariomycetes</taxon>
        <taxon>Xylariomycetidae</taxon>
        <taxon>Amphisphaeriales</taxon>
        <taxon>Apiosporaceae</taxon>
        <taxon>Apiospora</taxon>
    </lineage>
</organism>
<protein>
    <submittedName>
        <fullName evidence="1">Uncharacterized protein</fullName>
    </submittedName>
</protein>
<sequence length="198" mass="20706">MLDESEVTTDDEDRDDSEVVDKLIEELIVELLVSEALDDDKTVDVDESVDVNAGEVVVNDDVKADEVPDERSVTIVAFHPLVGTEESRLDVEVAPTAPASDAWLVEVDVEDILLGQMVSRLGQIVMRLGVSSVETGQIVTTLGVVSAVGGGQIVTTLGVDEPAVIVTIPGTPGVVISSGHGVERVAEPSPGGVAVAER</sequence>
<name>A0ABR1RT65_9PEZI</name>
<evidence type="ECO:0000313" key="2">
    <source>
        <dbReference type="Proteomes" id="UP001396898"/>
    </source>
</evidence>
<reference evidence="1 2" key="1">
    <citation type="submission" date="2023-01" db="EMBL/GenBank/DDBJ databases">
        <title>Analysis of 21 Apiospora genomes using comparative genomics revels a genus with tremendous synthesis potential of carbohydrate active enzymes and secondary metabolites.</title>
        <authorList>
            <person name="Sorensen T."/>
        </authorList>
    </citation>
    <scope>NUCLEOTIDE SEQUENCE [LARGE SCALE GENOMIC DNA]</scope>
    <source>
        <strain evidence="1 2">CBS 20057</strain>
    </source>
</reference>
<accession>A0ABR1RT65</accession>
<gene>
    <name evidence="1" type="ORF">PG991_007267</name>
</gene>
<keyword evidence="2" id="KW-1185">Reference proteome</keyword>
<dbReference type="Proteomes" id="UP001396898">
    <property type="component" value="Unassembled WGS sequence"/>
</dbReference>
<evidence type="ECO:0000313" key="1">
    <source>
        <dbReference type="EMBL" id="KAK8018077.1"/>
    </source>
</evidence>
<proteinExistence type="predicted"/>
<dbReference type="EMBL" id="JAQQWI010000010">
    <property type="protein sequence ID" value="KAK8018077.1"/>
    <property type="molecule type" value="Genomic_DNA"/>
</dbReference>